<proteinExistence type="predicted"/>
<feature type="compositionally biased region" description="Low complexity" evidence="1">
    <location>
        <begin position="45"/>
        <end position="88"/>
    </location>
</feature>
<feature type="region of interest" description="Disordered" evidence="1">
    <location>
        <begin position="38"/>
        <end position="100"/>
    </location>
</feature>
<dbReference type="PANTHER" id="PTHR42028">
    <property type="entry name" value="CHROMOSOME 1, WHOLE GENOME SHOTGUN SEQUENCE"/>
    <property type="match status" value="1"/>
</dbReference>
<keyword evidence="2" id="KW-0472">Membrane</keyword>
<dbReference type="PANTHER" id="PTHR42028:SF1">
    <property type="entry name" value="YALI0E30657P"/>
    <property type="match status" value="1"/>
</dbReference>
<dbReference type="OrthoDB" id="2435509at2759"/>
<name>A0A1Y2GLU9_9FUNG</name>
<organism evidence="4 5">
    <name type="scientific">Lobosporangium transversale</name>
    <dbReference type="NCBI Taxonomy" id="64571"/>
    <lineage>
        <taxon>Eukaryota</taxon>
        <taxon>Fungi</taxon>
        <taxon>Fungi incertae sedis</taxon>
        <taxon>Mucoromycota</taxon>
        <taxon>Mortierellomycotina</taxon>
        <taxon>Mortierellomycetes</taxon>
        <taxon>Mortierellales</taxon>
        <taxon>Mortierellaceae</taxon>
        <taxon>Lobosporangium</taxon>
    </lineage>
</organism>
<evidence type="ECO:0000313" key="5">
    <source>
        <dbReference type="Proteomes" id="UP000193648"/>
    </source>
</evidence>
<keyword evidence="2" id="KW-0812">Transmembrane</keyword>
<dbReference type="GeneID" id="33566357"/>
<dbReference type="InterPro" id="IPR055561">
    <property type="entry name" value="DUF7137"/>
</dbReference>
<evidence type="ECO:0000313" key="4">
    <source>
        <dbReference type="EMBL" id="ORZ13401.1"/>
    </source>
</evidence>
<dbReference type="InParanoid" id="A0A1Y2GLU9"/>
<feature type="compositionally biased region" description="Polar residues" evidence="1">
    <location>
        <begin position="90"/>
        <end position="100"/>
    </location>
</feature>
<keyword evidence="5" id="KW-1185">Reference proteome</keyword>
<feature type="transmembrane region" description="Helical" evidence="2">
    <location>
        <begin position="235"/>
        <end position="251"/>
    </location>
</feature>
<evidence type="ECO:0000259" key="3">
    <source>
        <dbReference type="Pfam" id="PF23585"/>
    </source>
</evidence>
<accession>A0A1Y2GLU9</accession>
<keyword evidence="2" id="KW-1133">Transmembrane helix</keyword>
<dbReference type="RefSeq" id="XP_021880482.1">
    <property type="nucleotide sequence ID" value="XM_022024513.1"/>
</dbReference>
<reference evidence="4 5" key="1">
    <citation type="submission" date="2016-07" db="EMBL/GenBank/DDBJ databases">
        <title>Pervasive Adenine N6-methylation of Active Genes in Fungi.</title>
        <authorList>
            <consortium name="DOE Joint Genome Institute"/>
            <person name="Mondo S.J."/>
            <person name="Dannebaum R.O."/>
            <person name="Kuo R.C."/>
            <person name="Labutti K."/>
            <person name="Haridas S."/>
            <person name="Kuo A."/>
            <person name="Salamov A."/>
            <person name="Ahrendt S.R."/>
            <person name="Lipzen A."/>
            <person name="Sullivan W."/>
            <person name="Andreopoulos W.B."/>
            <person name="Clum A."/>
            <person name="Lindquist E."/>
            <person name="Daum C."/>
            <person name="Ramamoorthy G.K."/>
            <person name="Gryganskyi A."/>
            <person name="Culley D."/>
            <person name="Magnuson J.K."/>
            <person name="James T.Y."/>
            <person name="O'Malley M.A."/>
            <person name="Stajich J.E."/>
            <person name="Spatafora J.W."/>
            <person name="Visel A."/>
            <person name="Grigoriev I.V."/>
        </authorList>
    </citation>
    <scope>NUCLEOTIDE SEQUENCE [LARGE SCALE GENOMIC DNA]</scope>
    <source>
        <strain evidence="4 5">NRRL 3116</strain>
    </source>
</reference>
<protein>
    <recommendedName>
        <fullName evidence="3">DUF7137 domain-containing protein</fullName>
    </recommendedName>
</protein>
<dbReference type="Pfam" id="PF23585">
    <property type="entry name" value="DUF7137"/>
    <property type="match status" value="1"/>
</dbReference>
<feature type="domain" description="DUF7137" evidence="3">
    <location>
        <begin position="96"/>
        <end position="228"/>
    </location>
</feature>
<evidence type="ECO:0000256" key="1">
    <source>
        <dbReference type="SAM" id="MobiDB-lite"/>
    </source>
</evidence>
<sequence length="252" mass="26894">MMAQVYSNNNIALVLQRTTVFALLALLCLSNVFVQGQGSSPAPPSNTATGPAPTGTGGPPATNTATGTASGAPIGTATGTATGPAPSALPSRTPSDPVSSLTMIQPKANMANPPLFPIGITDIQFAWDYDKFLLLPPANLTLEAFTSENPTNIVTIGAAIPGNLKNYTWTAINQKNLTNPIRTGMYTLRIFDGAVGRNGVLPQGGYLSTFAGLRFGLYIPSPYTPGRDMNRKLPFYYYYYYLYLFYTSFILL</sequence>
<dbReference type="EMBL" id="MCFF01000023">
    <property type="protein sequence ID" value="ORZ13401.1"/>
    <property type="molecule type" value="Genomic_DNA"/>
</dbReference>
<dbReference type="AlphaFoldDB" id="A0A1Y2GLU9"/>
<gene>
    <name evidence="4" type="ORF">BCR41DRAFT_355659</name>
</gene>
<evidence type="ECO:0000256" key="2">
    <source>
        <dbReference type="SAM" id="Phobius"/>
    </source>
</evidence>
<comment type="caution">
    <text evidence="4">The sequence shown here is derived from an EMBL/GenBank/DDBJ whole genome shotgun (WGS) entry which is preliminary data.</text>
</comment>
<dbReference type="Proteomes" id="UP000193648">
    <property type="component" value="Unassembled WGS sequence"/>
</dbReference>